<gene>
    <name evidence="4" type="ORF">J2S00_000150</name>
</gene>
<dbReference type="PROSITE" id="PS51257">
    <property type="entry name" value="PROKAR_LIPOPROTEIN"/>
    <property type="match status" value="1"/>
</dbReference>
<dbReference type="RefSeq" id="WP_307334446.1">
    <property type="nucleotide sequence ID" value="NZ_JAUSUQ010000001.1"/>
</dbReference>
<evidence type="ECO:0000259" key="3">
    <source>
        <dbReference type="SMART" id="SM00909"/>
    </source>
</evidence>
<evidence type="ECO:0000313" key="4">
    <source>
        <dbReference type="EMBL" id="MDQ0337380.1"/>
    </source>
</evidence>
<comment type="caution">
    <text evidence="4">The sequence shown here is derived from an EMBL/GenBank/DDBJ whole genome shotgun (WGS) entry which is preliminary data.</text>
</comment>
<dbReference type="InterPro" id="IPR019606">
    <property type="entry name" value="GerMN"/>
</dbReference>
<dbReference type="Pfam" id="PF10646">
    <property type="entry name" value="Germane"/>
    <property type="match status" value="1"/>
</dbReference>
<feature type="signal peptide" evidence="2">
    <location>
        <begin position="1"/>
        <end position="22"/>
    </location>
</feature>
<evidence type="ECO:0000256" key="2">
    <source>
        <dbReference type="SAM" id="SignalP"/>
    </source>
</evidence>
<reference evidence="4 5" key="1">
    <citation type="submission" date="2023-07" db="EMBL/GenBank/DDBJ databases">
        <title>Genomic Encyclopedia of Type Strains, Phase IV (KMG-IV): sequencing the most valuable type-strain genomes for metagenomic binning, comparative biology and taxonomic classification.</title>
        <authorList>
            <person name="Goeker M."/>
        </authorList>
    </citation>
    <scope>NUCLEOTIDE SEQUENCE [LARGE SCALE GENOMIC DNA]</scope>
    <source>
        <strain evidence="4 5">DSM 17740</strain>
    </source>
</reference>
<keyword evidence="5" id="KW-1185">Reference proteome</keyword>
<feature type="domain" description="GerMN" evidence="3">
    <location>
        <begin position="109"/>
        <end position="193"/>
    </location>
</feature>
<organism evidence="4 5">
    <name type="scientific">Caldalkalibacillus uzonensis</name>
    <dbReference type="NCBI Taxonomy" id="353224"/>
    <lineage>
        <taxon>Bacteria</taxon>
        <taxon>Bacillati</taxon>
        <taxon>Bacillota</taxon>
        <taxon>Bacilli</taxon>
        <taxon>Bacillales</taxon>
        <taxon>Bacillaceae</taxon>
        <taxon>Caldalkalibacillus</taxon>
    </lineage>
</organism>
<feature type="region of interest" description="Disordered" evidence="1">
    <location>
        <begin position="32"/>
        <end position="77"/>
    </location>
</feature>
<dbReference type="Proteomes" id="UP001232445">
    <property type="component" value="Unassembled WGS sequence"/>
</dbReference>
<evidence type="ECO:0000313" key="5">
    <source>
        <dbReference type="Proteomes" id="UP001232445"/>
    </source>
</evidence>
<accession>A0ABU0CPF2</accession>
<dbReference type="SMART" id="SM00909">
    <property type="entry name" value="Germane"/>
    <property type="match status" value="1"/>
</dbReference>
<evidence type="ECO:0000256" key="1">
    <source>
        <dbReference type="SAM" id="MobiDB-lite"/>
    </source>
</evidence>
<feature type="compositionally biased region" description="Acidic residues" evidence="1">
    <location>
        <begin position="37"/>
        <end position="68"/>
    </location>
</feature>
<name>A0ABU0CPF2_9BACI</name>
<feature type="chain" id="PRO_5045527772" evidence="2">
    <location>
        <begin position="23"/>
        <end position="212"/>
    </location>
</feature>
<protein>
    <submittedName>
        <fullName evidence="4">Spore germination protein GerM</fullName>
    </submittedName>
</protein>
<dbReference type="EMBL" id="JAUSUQ010000001">
    <property type="protein sequence ID" value="MDQ0337380.1"/>
    <property type="molecule type" value="Genomic_DNA"/>
</dbReference>
<proteinExistence type="predicted"/>
<keyword evidence="2" id="KW-0732">Signal</keyword>
<sequence>MNRESRRKLLFFTACMMVLVLAACGQGTIDTQTGAGDAEETGQETEEETVANESSEEEAGTEEQDEAENGNNEQQGEIVTMTFYYTDEDLLELVEEQHEVMFEDEEGKMRAVWDHLQHPQTDKAIALWENFSLNDMRLEGSTLVIDVSMHEGVYFGSSAEGFAIQTLLQTFAQVDGIEQIQLLVDGEKQETLAGHISIEEPISVDTEVYSTQ</sequence>